<dbReference type="CDD" id="cd07380">
    <property type="entry name" value="MPP_CWF19_N"/>
    <property type="match status" value="1"/>
</dbReference>
<dbReference type="OrthoDB" id="444325at2759"/>
<dbReference type="GO" id="GO:0000398">
    <property type="term" value="P:mRNA splicing, via spliceosome"/>
    <property type="evidence" value="ECO:0007669"/>
    <property type="project" value="TreeGrafter"/>
</dbReference>
<dbReference type="InterPro" id="IPR036265">
    <property type="entry name" value="HIT-like_sf"/>
</dbReference>
<dbReference type="GO" id="GO:0061632">
    <property type="term" value="F:RNA lariat debranching enzyme activator activity"/>
    <property type="evidence" value="ECO:0007669"/>
    <property type="project" value="TreeGrafter"/>
</dbReference>
<sequence>MSSKIAVVGDVNGQFAAVFSKLAALHAKNNFAFAIVAGNLFAAPSDATEDDDASVQSLVGGRIDVPFTIYFALGSNPLPQPVIQKLESSDDELCHNLYFLGKRTTMKTAEGIRIVALGGQLDPNIIAGQSKDKYPPFYSETDAKVLRGASTADILVTGEWPEGVRSRSRVAFEPDVQPRSQQCIADLDAVLKPRYHISTSGASFYEREPFFHMPTEDTDGLYPVTRFISLAAYGNPNKQKWIYAFSLDPNTSHPVSPPSGSTICPLTHPDKKRSAPEQRETALVYDQGRRGGHRSNKRRKGESRGPLASSECFFCLSNENIATHLVTSIGENAYMTTAKGSLSTSQTFPGLGFPCHLLIIPFSHQPTLAAIEEEERKATYAEMQKYTTSLNKMLKSLPGEYGSVTWEVSKSSLPHTHWQYLPIPADLIRKGLVEAAFKALAENYHWPAFTKEDVQDGFEETSDFFRVLIWDPDHDAEKQTSFILRFDEKIRFRPQFGREVLARLLQLDDRIDWRDCGQTQEEEEKDVENFKNSFKDFDFTAE</sequence>
<feature type="region of interest" description="Disordered" evidence="1">
    <location>
        <begin position="254"/>
        <end position="306"/>
    </location>
</feature>
<protein>
    <recommendedName>
        <fullName evidence="6">CwfJ domain-containing protein</fullName>
    </recommendedName>
</protein>
<name>A0A6A6RXR9_9PLEO</name>
<dbReference type="InterPro" id="IPR040194">
    <property type="entry name" value="Cwf19-like"/>
</dbReference>
<dbReference type="InterPro" id="IPR006767">
    <property type="entry name" value="Cwf19-like_C_dom-2"/>
</dbReference>
<feature type="compositionally biased region" description="Basic residues" evidence="1">
    <location>
        <begin position="290"/>
        <end position="301"/>
    </location>
</feature>
<dbReference type="SUPFAM" id="SSF54197">
    <property type="entry name" value="HIT-like"/>
    <property type="match status" value="1"/>
</dbReference>
<dbReference type="PANTHER" id="PTHR12072">
    <property type="entry name" value="CWF19, CELL CYCLE CONTROL PROTEIN"/>
    <property type="match status" value="1"/>
</dbReference>
<feature type="compositionally biased region" description="Basic and acidic residues" evidence="1">
    <location>
        <begin position="268"/>
        <end position="280"/>
    </location>
</feature>
<accession>A0A6A6RXR9</accession>
<organism evidence="4 5">
    <name type="scientific">Massarina eburnea CBS 473.64</name>
    <dbReference type="NCBI Taxonomy" id="1395130"/>
    <lineage>
        <taxon>Eukaryota</taxon>
        <taxon>Fungi</taxon>
        <taxon>Dikarya</taxon>
        <taxon>Ascomycota</taxon>
        <taxon>Pezizomycotina</taxon>
        <taxon>Dothideomycetes</taxon>
        <taxon>Pleosporomycetidae</taxon>
        <taxon>Pleosporales</taxon>
        <taxon>Massarineae</taxon>
        <taxon>Massarinaceae</taxon>
        <taxon>Massarina</taxon>
    </lineage>
</organism>
<evidence type="ECO:0000259" key="3">
    <source>
        <dbReference type="Pfam" id="PF04677"/>
    </source>
</evidence>
<dbReference type="PANTHER" id="PTHR12072:SF4">
    <property type="entry name" value="CWF19-LIKE PROTEIN 1"/>
    <property type="match status" value="1"/>
</dbReference>
<evidence type="ECO:0000256" key="1">
    <source>
        <dbReference type="SAM" id="MobiDB-lite"/>
    </source>
</evidence>
<dbReference type="Pfam" id="PF04676">
    <property type="entry name" value="CwfJ_C_2"/>
    <property type="match status" value="1"/>
</dbReference>
<reference evidence="4" key="1">
    <citation type="journal article" date="2020" name="Stud. Mycol.">
        <title>101 Dothideomycetes genomes: a test case for predicting lifestyles and emergence of pathogens.</title>
        <authorList>
            <person name="Haridas S."/>
            <person name="Albert R."/>
            <person name="Binder M."/>
            <person name="Bloem J."/>
            <person name="Labutti K."/>
            <person name="Salamov A."/>
            <person name="Andreopoulos B."/>
            <person name="Baker S."/>
            <person name="Barry K."/>
            <person name="Bills G."/>
            <person name="Bluhm B."/>
            <person name="Cannon C."/>
            <person name="Castanera R."/>
            <person name="Culley D."/>
            <person name="Daum C."/>
            <person name="Ezra D."/>
            <person name="Gonzalez J."/>
            <person name="Henrissat B."/>
            <person name="Kuo A."/>
            <person name="Liang C."/>
            <person name="Lipzen A."/>
            <person name="Lutzoni F."/>
            <person name="Magnuson J."/>
            <person name="Mondo S."/>
            <person name="Nolan M."/>
            <person name="Ohm R."/>
            <person name="Pangilinan J."/>
            <person name="Park H.-J."/>
            <person name="Ramirez L."/>
            <person name="Alfaro M."/>
            <person name="Sun H."/>
            <person name="Tritt A."/>
            <person name="Yoshinaga Y."/>
            <person name="Zwiers L.-H."/>
            <person name="Turgeon B."/>
            <person name="Goodwin S."/>
            <person name="Spatafora J."/>
            <person name="Crous P."/>
            <person name="Grigoriev I."/>
        </authorList>
    </citation>
    <scope>NUCLEOTIDE SEQUENCE</scope>
    <source>
        <strain evidence="4">CBS 473.64</strain>
    </source>
</reference>
<evidence type="ECO:0000313" key="5">
    <source>
        <dbReference type="Proteomes" id="UP000799753"/>
    </source>
</evidence>
<evidence type="ECO:0000259" key="2">
    <source>
        <dbReference type="Pfam" id="PF04676"/>
    </source>
</evidence>
<evidence type="ECO:0008006" key="6">
    <source>
        <dbReference type="Google" id="ProtNLM"/>
    </source>
</evidence>
<dbReference type="InterPro" id="IPR006768">
    <property type="entry name" value="Cwf19-like_C_dom-1"/>
</dbReference>
<dbReference type="AlphaFoldDB" id="A0A6A6RXR9"/>
<proteinExistence type="predicted"/>
<dbReference type="GO" id="GO:0071014">
    <property type="term" value="C:post-mRNA release spliceosomal complex"/>
    <property type="evidence" value="ECO:0007669"/>
    <property type="project" value="TreeGrafter"/>
</dbReference>
<gene>
    <name evidence="4" type="ORF">P280DRAFT_498805</name>
</gene>
<dbReference type="EMBL" id="MU006785">
    <property type="protein sequence ID" value="KAF2639975.1"/>
    <property type="molecule type" value="Genomic_DNA"/>
</dbReference>
<feature type="domain" description="Cwf19-like protein C-terminal" evidence="2">
    <location>
        <begin position="480"/>
        <end position="540"/>
    </location>
</feature>
<evidence type="ECO:0000313" key="4">
    <source>
        <dbReference type="EMBL" id="KAF2639975.1"/>
    </source>
</evidence>
<feature type="compositionally biased region" description="Polar residues" evidence="1">
    <location>
        <begin position="254"/>
        <end position="264"/>
    </location>
</feature>
<dbReference type="Pfam" id="PF04677">
    <property type="entry name" value="CwfJ_C_1"/>
    <property type="match status" value="1"/>
</dbReference>
<dbReference type="Proteomes" id="UP000799753">
    <property type="component" value="Unassembled WGS sequence"/>
</dbReference>
<keyword evidence="5" id="KW-1185">Reference proteome</keyword>
<feature type="domain" description="Cwf19-like C-terminal" evidence="3">
    <location>
        <begin position="308"/>
        <end position="430"/>
    </location>
</feature>
<dbReference type="Gene3D" id="3.30.428.10">
    <property type="entry name" value="HIT-like"/>
    <property type="match status" value="1"/>
</dbReference>